<proteinExistence type="predicted"/>
<comment type="caution">
    <text evidence="1">The sequence shown here is derived from an EMBL/GenBank/DDBJ whole genome shotgun (WGS) entry which is preliminary data.</text>
</comment>
<evidence type="ECO:0000313" key="1">
    <source>
        <dbReference type="EMBL" id="KAL3819838.1"/>
    </source>
</evidence>
<gene>
    <name evidence="1" type="ORF">ACJIZ3_005743</name>
</gene>
<evidence type="ECO:0000313" key="2">
    <source>
        <dbReference type="Proteomes" id="UP001634393"/>
    </source>
</evidence>
<protein>
    <submittedName>
        <fullName evidence="1">Uncharacterized protein</fullName>
    </submittedName>
</protein>
<dbReference type="Proteomes" id="UP001634393">
    <property type="component" value="Unassembled WGS sequence"/>
</dbReference>
<organism evidence="1 2">
    <name type="scientific">Penstemon smallii</name>
    <dbReference type="NCBI Taxonomy" id="265156"/>
    <lineage>
        <taxon>Eukaryota</taxon>
        <taxon>Viridiplantae</taxon>
        <taxon>Streptophyta</taxon>
        <taxon>Embryophyta</taxon>
        <taxon>Tracheophyta</taxon>
        <taxon>Spermatophyta</taxon>
        <taxon>Magnoliopsida</taxon>
        <taxon>eudicotyledons</taxon>
        <taxon>Gunneridae</taxon>
        <taxon>Pentapetalae</taxon>
        <taxon>asterids</taxon>
        <taxon>lamiids</taxon>
        <taxon>Lamiales</taxon>
        <taxon>Plantaginaceae</taxon>
        <taxon>Cheloneae</taxon>
        <taxon>Penstemon</taxon>
    </lineage>
</organism>
<reference evidence="1 2" key="1">
    <citation type="submission" date="2024-12" db="EMBL/GenBank/DDBJ databases">
        <title>The unique morphological basis and parallel evolutionary history of personate flowers in Penstemon.</title>
        <authorList>
            <person name="Depatie T.H."/>
            <person name="Wessinger C.A."/>
        </authorList>
    </citation>
    <scope>NUCLEOTIDE SEQUENCE [LARGE SCALE GENOMIC DNA]</scope>
    <source>
        <strain evidence="1">WTNN_2</strain>
        <tissue evidence="1">Leaf</tissue>
    </source>
</reference>
<accession>A0ABD3S671</accession>
<name>A0ABD3S671_9LAMI</name>
<keyword evidence="2" id="KW-1185">Reference proteome</keyword>
<sequence>MEIAEPNLYERNLSVCYILSGCSTLSHPTCLFLYLYLCVFGCGNDVRVMGIMLLVYKIFRDSDRSMHFVIRGHIPMESHASTTSGLGRYKVPHIRGIVLSVRKILRFKNIRDAAQGRIQDRRVGGTSFTIVRLIDNDIQYILFAKK</sequence>
<dbReference type="EMBL" id="JBJXBP010000007">
    <property type="protein sequence ID" value="KAL3819838.1"/>
    <property type="molecule type" value="Genomic_DNA"/>
</dbReference>
<dbReference type="AlphaFoldDB" id="A0ABD3S671"/>